<feature type="compositionally biased region" description="Polar residues" evidence="1">
    <location>
        <begin position="8"/>
        <end position="21"/>
    </location>
</feature>
<protein>
    <submittedName>
        <fullName evidence="2">Uncharacterized protein</fullName>
    </submittedName>
</protein>
<keyword evidence="3" id="KW-1185">Reference proteome</keyword>
<feature type="compositionally biased region" description="Pro residues" evidence="1">
    <location>
        <begin position="265"/>
        <end position="275"/>
    </location>
</feature>
<feature type="region of interest" description="Disordered" evidence="1">
    <location>
        <begin position="214"/>
        <end position="372"/>
    </location>
</feature>
<feature type="compositionally biased region" description="Basic and acidic residues" evidence="1">
    <location>
        <begin position="54"/>
        <end position="68"/>
    </location>
</feature>
<evidence type="ECO:0000313" key="2">
    <source>
        <dbReference type="EMBL" id="GIY53633.1"/>
    </source>
</evidence>
<comment type="caution">
    <text evidence="2">The sequence shown here is derived from an EMBL/GenBank/DDBJ whole genome shotgun (WGS) entry which is preliminary data.</text>
</comment>
<reference evidence="2 3" key="1">
    <citation type="submission" date="2021-06" db="EMBL/GenBank/DDBJ databases">
        <title>Caerostris extrusa draft genome.</title>
        <authorList>
            <person name="Kono N."/>
            <person name="Arakawa K."/>
        </authorList>
    </citation>
    <scope>NUCLEOTIDE SEQUENCE [LARGE SCALE GENOMIC DNA]</scope>
</reference>
<organism evidence="2 3">
    <name type="scientific">Caerostris extrusa</name>
    <name type="common">Bark spider</name>
    <name type="synonym">Caerostris bankana</name>
    <dbReference type="NCBI Taxonomy" id="172846"/>
    <lineage>
        <taxon>Eukaryota</taxon>
        <taxon>Metazoa</taxon>
        <taxon>Ecdysozoa</taxon>
        <taxon>Arthropoda</taxon>
        <taxon>Chelicerata</taxon>
        <taxon>Arachnida</taxon>
        <taxon>Araneae</taxon>
        <taxon>Araneomorphae</taxon>
        <taxon>Entelegynae</taxon>
        <taxon>Araneoidea</taxon>
        <taxon>Araneidae</taxon>
        <taxon>Caerostris</taxon>
    </lineage>
</organism>
<sequence>MSAHDENSYTSYTSASENIGSEDTPEELRGDELTSSSTTATTSSSASSPRRSPRLAEKRSRILEKEGVTFRQKRRRHGTGPPHMIIVPVASLPHPRAAGPPVPGGLFTHSPPHVPTVRILVWPSPPPTSWSPASGASSPPKPSSEPVWQPRYFDGCPESFATSLQGLKFLEPGQTFQHRCPGGRQPGEVPHHHHPLHFSLNILQTRQIWRDLFGRNSPSLPSSGGSSPASPPSHHRLPDEPPDPADFIHISSLPLLQSHHQLQQAPPPPPPPQHQPPQHHLHQPPQHQPPPPPPPPTAAPPPPPLGQSPDPKQDLFERLLPPRDVWKRPVMRPELRSGSRKPGNFPMQRPETSADGKRQPMSASSARIPGTD</sequence>
<evidence type="ECO:0000256" key="1">
    <source>
        <dbReference type="SAM" id="MobiDB-lite"/>
    </source>
</evidence>
<feature type="region of interest" description="Disordered" evidence="1">
    <location>
        <begin position="1"/>
        <end position="86"/>
    </location>
</feature>
<dbReference type="AlphaFoldDB" id="A0AAV4U748"/>
<proteinExistence type="predicted"/>
<feature type="region of interest" description="Disordered" evidence="1">
    <location>
        <begin position="127"/>
        <end position="146"/>
    </location>
</feature>
<evidence type="ECO:0000313" key="3">
    <source>
        <dbReference type="Proteomes" id="UP001054945"/>
    </source>
</evidence>
<feature type="compositionally biased region" description="Low complexity" evidence="1">
    <location>
        <begin position="217"/>
        <end position="228"/>
    </location>
</feature>
<gene>
    <name evidence="2" type="ORF">CEXT_629381</name>
</gene>
<accession>A0AAV4U748</accession>
<feature type="compositionally biased region" description="Low complexity" evidence="1">
    <location>
        <begin position="252"/>
        <end position="264"/>
    </location>
</feature>
<feature type="compositionally biased region" description="Low complexity" evidence="1">
    <location>
        <begin position="34"/>
        <end position="50"/>
    </location>
</feature>
<dbReference type="Proteomes" id="UP001054945">
    <property type="component" value="Unassembled WGS sequence"/>
</dbReference>
<dbReference type="EMBL" id="BPLR01012381">
    <property type="protein sequence ID" value="GIY53633.1"/>
    <property type="molecule type" value="Genomic_DNA"/>
</dbReference>
<name>A0AAV4U748_CAEEX</name>
<feature type="compositionally biased region" description="Basic and acidic residues" evidence="1">
    <location>
        <begin position="311"/>
        <end position="337"/>
    </location>
</feature>
<feature type="compositionally biased region" description="Pro residues" evidence="1">
    <location>
        <begin position="286"/>
        <end position="306"/>
    </location>
</feature>